<dbReference type="Gene3D" id="2.40.70.10">
    <property type="entry name" value="Acid Proteases"/>
    <property type="match status" value="2"/>
</dbReference>
<dbReference type="EMBL" id="CABFNQ020000711">
    <property type="protein sequence ID" value="CAH0025575.1"/>
    <property type="molecule type" value="Genomic_DNA"/>
</dbReference>
<name>A0A9N9VNJ0_9HYPO</name>
<comment type="caution">
    <text evidence="1">The sequence shown here is derived from an EMBL/GenBank/DDBJ whole genome shotgun (WGS) entry which is preliminary data.</text>
</comment>
<reference evidence="1" key="1">
    <citation type="submission" date="2021-10" db="EMBL/GenBank/DDBJ databases">
        <authorList>
            <person name="Piombo E."/>
        </authorList>
    </citation>
    <scope>NUCLEOTIDE SEQUENCE</scope>
</reference>
<organism evidence="1 2">
    <name type="scientific">Clonostachys rhizophaga</name>
    <dbReference type="NCBI Taxonomy" id="160324"/>
    <lineage>
        <taxon>Eukaryota</taxon>
        <taxon>Fungi</taxon>
        <taxon>Dikarya</taxon>
        <taxon>Ascomycota</taxon>
        <taxon>Pezizomycotina</taxon>
        <taxon>Sordariomycetes</taxon>
        <taxon>Hypocreomycetidae</taxon>
        <taxon>Hypocreales</taxon>
        <taxon>Bionectriaceae</taxon>
        <taxon>Clonostachys</taxon>
    </lineage>
</organism>
<protein>
    <submittedName>
        <fullName evidence="1">Uncharacterized protein</fullName>
    </submittedName>
</protein>
<sequence length="499" mass="56062">MDISAARVTHLRKKKKQEVSASRAFCPSCKDPVSIDNEDSFRSHVQNDPQKHAKWVTDEDIIEAYHFVVQTQTEQTHTDRPQPETRPVTHDQLVAEVKGIYAGLVMIETKCIELDNAKLPDSGVRELSKEQWQALISLHRTLLEETLRSAGLPLYWLASKNSIPARMWRHDIHSVSKPLRHRRPASLDGPKQRHVLPINLKGKTHHALADTMASKNVMSEEHATSIGAVIDRGPGTQHTFTNAVGKSFQSLGETTIEVSFPDDPLKKIKQTFAVVKNCAAALVMGDPFLRMTETLTKFRHRLKKVAPTVKKRWRLCYMDIPHRQLSCSIAGHSVLANADTGSEIDLLSLEYTNMRGWSIEKLGPDDGYVELADTSIAKLTGHVNVWLDVGGKSTWRTFYVLNRLQCDVLLGDETLHSLNAFSQHESLFVDRDFVGGRAEFHAIKWKERTNDHVNQILEDKLPPELVSAAPSPDAKRGSLWKHLVSKVSGISAVEDMRGE</sequence>
<dbReference type="CDD" id="cd00303">
    <property type="entry name" value="retropepsin_like"/>
    <property type="match status" value="1"/>
</dbReference>
<dbReference type="InterPro" id="IPR021109">
    <property type="entry name" value="Peptidase_aspartic_dom_sf"/>
</dbReference>
<dbReference type="Proteomes" id="UP000696573">
    <property type="component" value="Unassembled WGS sequence"/>
</dbReference>
<dbReference type="AlphaFoldDB" id="A0A9N9VNJ0"/>
<accession>A0A9N9VNJ0</accession>
<dbReference type="OrthoDB" id="6079484at2759"/>
<evidence type="ECO:0000313" key="2">
    <source>
        <dbReference type="Proteomes" id="UP000696573"/>
    </source>
</evidence>
<evidence type="ECO:0000313" key="1">
    <source>
        <dbReference type="EMBL" id="CAH0025575.1"/>
    </source>
</evidence>
<proteinExistence type="predicted"/>
<gene>
    <name evidence="1" type="ORF">CRHIZ90672A_00018001</name>
</gene>
<keyword evidence="2" id="KW-1185">Reference proteome</keyword>